<dbReference type="Pfam" id="PF00005">
    <property type="entry name" value="ABC_tran"/>
    <property type="match status" value="1"/>
</dbReference>
<feature type="domain" description="ABC transporter" evidence="4">
    <location>
        <begin position="6"/>
        <end position="228"/>
    </location>
</feature>
<dbReference type="SMART" id="SM00382">
    <property type="entry name" value="AAA"/>
    <property type="match status" value="1"/>
</dbReference>
<keyword evidence="3" id="KW-0067">ATP-binding</keyword>
<protein>
    <submittedName>
        <fullName evidence="5">ABC transporter ATPase</fullName>
    </submittedName>
</protein>
<dbReference type="AlphaFoldDB" id="A0A0E3GQE4"/>
<dbReference type="InterPro" id="IPR003593">
    <property type="entry name" value="AAA+_ATPase"/>
</dbReference>
<dbReference type="PANTHER" id="PTHR42939:SF1">
    <property type="entry name" value="ABC TRANSPORTER ATP-BINDING PROTEIN ALBC-RELATED"/>
    <property type="match status" value="1"/>
</dbReference>
<dbReference type="EMBL" id="CP009933">
    <property type="protein sequence ID" value="AKA68426.1"/>
    <property type="molecule type" value="Genomic_DNA"/>
</dbReference>
<organism evidence="5 6">
    <name type="scientific">Clostridium scatologenes</name>
    <dbReference type="NCBI Taxonomy" id="1548"/>
    <lineage>
        <taxon>Bacteria</taxon>
        <taxon>Bacillati</taxon>
        <taxon>Bacillota</taxon>
        <taxon>Clostridia</taxon>
        <taxon>Eubacteriales</taxon>
        <taxon>Clostridiaceae</taxon>
        <taxon>Clostridium</taxon>
    </lineage>
</organism>
<keyword evidence="1" id="KW-0813">Transport</keyword>
<dbReference type="Gene3D" id="3.40.50.300">
    <property type="entry name" value="P-loop containing nucleotide triphosphate hydrolases"/>
    <property type="match status" value="1"/>
</dbReference>
<dbReference type="GO" id="GO:0005524">
    <property type="term" value="F:ATP binding"/>
    <property type="evidence" value="ECO:0007669"/>
    <property type="project" value="UniProtKB-KW"/>
</dbReference>
<dbReference type="RefSeq" id="WP_029161263.1">
    <property type="nucleotide sequence ID" value="NZ_CP009933.1"/>
</dbReference>
<keyword evidence="6" id="KW-1185">Reference proteome</keyword>
<dbReference type="PROSITE" id="PS50893">
    <property type="entry name" value="ABC_TRANSPORTER_2"/>
    <property type="match status" value="1"/>
</dbReference>
<evidence type="ECO:0000259" key="4">
    <source>
        <dbReference type="PROSITE" id="PS50893"/>
    </source>
</evidence>
<dbReference type="SUPFAM" id="SSF52540">
    <property type="entry name" value="P-loop containing nucleoside triphosphate hydrolases"/>
    <property type="match status" value="1"/>
</dbReference>
<dbReference type="PANTHER" id="PTHR42939">
    <property type="entry name" value="ABC TRANSPORTER ATP-BINDING PROTEIN ALBC-RELATED"/>
    <property type="match status" value="1"/>
</dbReference>
<keyword evidence="2" id="KW-0547">Nucleotide-binding</keyword>
<dbReference type="GO" id="GO:0016887">
    <property type="term" value="F:ATP hydrolysis activity"/>
    <property type="evidence" value="ECO:0007669"/>
    <property type="project" value="InterPro"/>
</dbReference>
<gene>
    <name evidence="5" type="ORF">CSCA_1301</name>
</gene>
<evidence type="ECO:0000256" key="3">
    <source>
        <dbReference type="ARBA" id="ARBA00022840"/>
    </source>
</evidence>
<dbReference type="HOGENOM" id="CLU_000604_1_2_9"/>
<dbReference type="InterPro" id="IPR051782">
    <property type="entry name" value="ABC_Transporter_VariousFunc"/>
</dbReference>
<dbReference type="Proteomes" id="UP000033115">
    <property type="component" value="Chromosome"/>
</dbReference>
<dbReference type="CDD" id="cd03230">
    <property type="entry name" value="ABC_DR_subfamily_A"/>
    <property type="match status" value="1"/>
</dbReference>
<proteinExistence type="predicted"/>
<evidence type="ECO:0000313" key="6">
    <source>
        <dbReference type="Proteomes" id="UP000033115"/>
    </source>
</evidence>
<reference evidence="5 6" key="1">
    <citation type="journal article" date="2015" name="J. Biotechnol.">
        <title>Complete genome sequence of a malodorant-producing acetogen, Clostridium scatologenes ATCC 25775(T).</title>
        <authorList>
            <person name="Zhu Z."/>
            <person name="Guo T."/>
            <person name="Zheng H."/>
            <person name="Song T."/>
            <person name="Ouyang P."/>
            <person name="Xie J."/>
        </authorList>
    </citation>
    <scope>NUCLEOTIDE SEQUENCE [LARGE SCALE GENOMIC DNA]</scope>
    <source>
        <strain evidence="5 6">ATCC 25775</strain>
    </source>
</reference>
<dbReference type="InterPro" id="IPR003439">
    <property type="entry name" value="ABC_transporter-like_ATP-bd"/>
</dbReference>
<evidence type="ECO:0000313" key="5">
    <source>
        <dbReference type="EMBL" id="AKA68426.1"/>
    </source>
</evidence>
<name>A0A0E3GQE4_CLOSL</name>
<accession>A0A0E3GQE4</accession>
<evidence type="ECO:0000256" key="1">
    <source>
        <dbReference type="ARBA" id="ARBA00022448"/>
    </source>
</evidence>
<evidence type="ECO:0000256" key="2">
    <source>
        <dbReference type="ARBA" id="ARBA00022741"/>
    </source>
</evidence>
<dbReference type="STRING" id="1548.CSCA_1301"/>
<dbReference type="KEGG" id="csq:CSCA_1301"/>
<dbReference type="InterPro" id="IPR027417">
    <property type="entry name" value="P-loop_NTPase"/>
</dbReference>
<sequence length="234" mass="26463">MEDFILKANNIEKSYFNKKALSGINIEVKKGRIIGLLGPNGSGKTTFLKIAAGILRQSSGEIFIDGHKPGVYTKGIVSYLPDKDYLFKWMKIKDAVEFFNSFYKDFDKDKAEELLKFMNLDENSKITALSKGMSEKLYLTLTLSRKAKLYILDEPLGGVDPTTREKILDAILDNYSEDSSMIITTHLVNDIERLFDDVAFISKGEIVLSGNAENFRNEKGISIDELYREVFKDA</sequence>